<feature type="chain" id="PRO_5043587628" description="Zinc knuckle CX2CX4HX4C domain-containing protein" evidence="1">
    <location>
        <begin position="16"/>
        <end position="321"/>
    </location>
</feature>
<evidence type="ECO:0000259" key="2">
    <source>
        <dbReference type="Pfam" id="PF14111"/>
    </source>
</evidence>
<accession>A0AAW2X1W1</accession>
<dbReference type="PANTHER" id="PTHR31286">
    <property type="entry name" value="GLYCINE-RICH CELL WALL STRUCTURAL PROTEIN 1.8-LIKE"/>
    <property type="match status" value="1"/>
</dbReference>
<dbReference type="AlphaFoldDB" id="A0AAW2X1W1"/>
<protein>
    <recommendedName>
        <fullName evidence="5">Zinc knuckle CX2CX4HX4C domain-containing protein</fullName>
    </recommendedName>
</protein>
<reference evidence="4" key="2">
    <citation type="journal article" date="2024" name="Plant">
        <title>Genomic evolution and insights into agronomic trait innovations of Sesamum species.</title>
        <authorList>
            <person name="Miao H."/>
            <person name="Wang L."/>
            <person name="Qu L."/>
            <person name="Liu H."/>
            <person name="Sun Y."/>
            <person name="Le M."/>
            <person name="Wang Q."/>
            <person name="Wei S."/>
            <person name="Zheng Y."/>
            <person name="Lin W."/>
            <person name="Duan Y."/>
            <person name="Cao H."/>
            <person name="Xiong S."/>
            <person name="Wang X."/>
            <person name="Wei L."/>
            <person name="Li C."/>
            <person name="Ma Q."/>
            <person name="Ju M."/>
            <person name="Zhao R."/>
            <person name="Li G."/>
            <person name="Mu C."/>
            <person name="Tian Q."/>
            <person name="Mei H."/>
            <person name="Zhang T."/>
            <person name="Gao T."/>
            <person name="Zhang H."/>
        </authorList>
    </citation>
    <scope>NUCLEOTIDE SEQUENCE</scope>
    <source>
        <strain evidence="4">KEN1</strain>
    </source>
</reference>
<comment type="caution">
    <text evidence="4">The sequence shown here is derived from an EMBL/GenBank/DDBJ whole genome shotgun (WGS) entry which is preliminary data.</text>
</comment>
<feature type="signal peptide" evidence="1">
    <location>
        <begin position="1"/>
        <end position="15"/>
    </location>
</feature>
<dbReference type="InterPro" id="IPR040256">
    <property type="entry name" value="At4g02000-like"/>
</dbReference>
<sequence>MLSLLSFQLLRGLQCFPIRVMDYMCEKMGRKFALTDAESSRVVIADGLWNADVNSHNLYLVGRLLASKQPRFDAFSTSLMSMLNPVKGMDVQQLEKGRFLIRFNHIIDRNRALEGCPWSFEKHIMVLNSIGPNENPMHVDLDRCDFFVHVHDLPLNKMNLGITTIIGNSLGRFRDVEMDDTGRAWGTTLRIRVSLDVTAPLKRALRLSTTRGEEHLVSFTYECLQKFCHLCGVLGHISKYCEVRFEDGFEDPGDDTPYGPWLRAPVSTRAPIRQQKPMSLSNSRNRVMPKSARGKDIFGNFELSKGSEISPLSQAARREKE</sequence>
<organism evidence="4">
    <name type="scientific">Sesamum latifolium</name>
    <dbReference type="NCBI Taxonomy" id="2727402"/>
    <lineage>
        <taxon>Eukaryota</taxon>
        <taxon>Viridiplantae</taxon>
        <taxon>Streptophyta</taxon>
        <taxon>Embryophyta</taxon>
        <taxon>Tracheophyta</taxon>
        <taxon>Spermatophyta</taxon>
        <taxon>Magnoliopsida</taxon>
        <taxon>eudicotyledons</taxon>
        <taxon>Gunneridae</taxon>
        <taxon>Pentapetalae</taxon>
        <taxon>asterids</taxon>
        <taxon>lamiids</taxon>
        <taxon>Lamiales</taxon>
        <taxon>Pedaliaceae</taxon>
        <taxon>Sesamum</taxon>
    </lineage>
</organism>
<dbReference type="EMBL" id="JACGWN010000006">
    <property type="protein sequence ID" value="KAL0447808.1"/>
    <property type="molecule type" value="Genomic_DNA"/>
</dbReference>
<evidence type="ECO:0008006" key="5">
    <source>
        <dbReference type="Google" id="ProtNLM"/>
    </source>
</evidence>
<dbReference type="InterPro" id="IPR025558">
    <property type="entry name" value="DUF4283"/>
</dbReference>
<dbReference type="PANTHER" id="PTHR31286:SF153">
    <property type="entry name" value="DUF4283 DOMAIN PROTEIN"/>
    <property type="match status" value="1"/>
</dbReference>
<keyword evidence="1" id="KW-0732">Signal</keyword>
<dbReference type="InterPro" id="IPR025836">
    <property type="entry name" value="Zn_knuckle_CX2CX4HX4C"/>
</dbReference>
<dbReference type="Pfam" id="PF14392">
    <property type="entry name" value="zf-CCHC_4"/>
    <property type="match status" value="1"/>
</dbReference>
<gene>
    <name evidence="4" type="ORF">Slati_1908700</name>
</gene>
<evidence type="ECO:0000259" key="3">
    <source>
        <dbReference type="Pfam" id="PF14392"/>
    </source>
</evidence>
<reference evidence="4" key="1">
    <citation type="submission" date="2020-06" db="EMBL/GenBank/DDBJ databases">
        <authorList>
            <person name="Li T."/>
            <person name="Hu X."/>
            <person name="Zhang T."/>
            <person name="Song X."/>
            <person name="Zhang H."/>
            <person name="Dai N."/>
            <person name="Sheng W."/>
            <person name="Hou X."/>
            <person name="Wei L."/>
        </authorList>
    </citation>
    <scope>NUCLEOTIDE SEQUENCE</scope>
    <source>
        <strain evidence="4">KEN1</strain>
        <tissue evidence="4">Leaf</tissue>
    </source>
</reference>
<evidence type="ECO:0000313" key="4">
    <source>
        <dbReference type="EMBL" id="KAL0447808.1"/>
    </source>
</evidence>
<evidence type="ECO:0000256" key="1">
    <source>
        <dbReference type="SAM" id="SignalP"/>
    </source>
</evidence>
<name>A0AAW2X1W1_9LAMI</name>
<feature type="domain" description="DUF4283" evidence="2">
    <location>
        <begin position="54"/>
        <end position="137"/>
    </location>
</feature>
<feature type="domain" description="Zinc knuckle CX2CX4HX4C" evidence="3">
    <location>
        <begin position="195"/>
        <end position="242"/>
    </location>
</feature>
<dbReference type="Pfam" id="PF14111">
    <property type="entry name" value="DUF4283"/>
    <property type="match status" value="1"/>
</dbReference>
<proteinExistence type="predicted"/>